<dbReference type="InterPro" id="IPR050697">
    <property type="entry name" value="Adenylyl/Guanylyl_Cyclase_3/4"/>
</dbReference>
<sequence>MGLHELWRLVLLALLLVASCRGEAICSSPSNWSPGLEASCTQHDAELAAQLVLNASRCASLESRELRIFSSFASVLGPLQDAGRLLASDGGFNLSAVVTPSFFELRAVNVSVENSRGILDYYDGYLVPAEALPEMALAGLIAPLDHIIMETPDLNWFRIARFFRGAAVLHGQDTYGVPLGGAPTLLYYRKDVFDRLDIPVPATWEQLLATAQRWQGVDVNGDGQPDWPFCYNRLAYCGGWGLQAVAAPYLQTSRSAGYMIDPASGSVLFGSAGWIRAMQVWQALAELSPPEDAHNCIATTSDSFDHFAAGTCMMTFNHIEFFKFYAGPGALPALRSNLGVALVPGSAVVLNRTSGQLVGCSAAICPTASYEQDLPAPWELQELAAAVQQPVDTTTSGGDGATAPPTTASRVGTQNGTATQAPTRTVNQTLLVNRAAYMLGGVVGVVSRRNPRAVQAQVVDLFSRLTSPSQLGMTLQTRPGTFLGPFRTDHWSPASAHYWTTAGYEPSAVSDMLLAVSQVYTGNNQVSTMRLPGQPEVEALLTAAAAALDNGTEPAAVAARLDAGVPAALDAGWAPYVLADVSGKGGNSSSSSELPGWLLLYRVQVGYTEPVAPVQPPLPPNTNSTSVSKQAIVVIAVVLGLVAALTGVVALEVRNKRRHKDLLGRVKPPLGDPDTTIVVASIQDFDELWEALISDASERALQQFSDLVDDLLSRFSGYRAPSEEEDVVVAFHCPRDACEFALELQRGLLAQRWPRHVLEMEQFRPHYLAQRKKPSFSQSYGHGPSRVPLSPLVTTGPMAEDDDKLFTLDTRADNVRSFGEQCVASWQHAEPHTPDAELAFCGIRARLGVCAVGFSRLGLELEPGHRRYIFSGEAVEVAAAAAAAAQGGMVLIPQSTFRQLHLEMLAEQCLFCHLGEYQLTSELPPMDLYLALDRQLLGRLALFGPLSCYLQWSQGAFAAPVHSASMVFTHVVGVQTLLAWNYDLMQDVIETFTRLAQVELQQAGGYLVEHVEGFMLTAFHSPADAILWGLRMQELMLKEDWPDELLSHELCEEVTVTVPVRGGEVTSATVFRGPRLKTGIDIGQVLARLHTMTGRMTYRGKVMNRAARISAAASSGQVLCSAEAWESCTANPNALRLVSGTSLGLFQLKGIAERIEVFHCTYQRQFPAAASTRRSSTVSQGMHSSDNHTAATAAAVAAAAGSLAAAASTRRRSTVVLSTTSHHSHHLSSHHTGSHRTSHHTGSHRTSHHTSAAFEHASASASASEALGHVIVGGAAGIGAVGGAAGIGAVGGAAGRRPSAASSAMAARSSMGPVHVTDMLTLMGVDHSAGAAPGSMPGVAMGHIPASPTQPTPLLVPIAASGIADAAGMAAGPGTGTGPSGSSPGSRWHGGAGGGGAAAAAVAPVPGVSMGGQSSVGGSPSSNGPATAVATARAALAAVLQSRTRSASAIHLSNQQQPLRTRSARSRRPALAPAPGSSADSASEPQVSLLDSAGAPPGVPGSPGPSVLGLAARTASRNRLAVLQAAAAAPGAADARLASPKAAAQLERPGGGNLGGGGSFGHGSSGEGDDGGEEDDEDGMAALTAASVAAAAAAHQQHIFGTSTVAAAAVAAGGSGANAVAAVYAMLPSVVLSAGVPHAAVSAAAANAATAASSSNPANLHPPSGVGLALELIDEAGANEGDGSSAEASVSSKRTKTGTGVAEVAASAAAMLGPSAAVSPRPGEPSPMLATIGEVVLGKSASFGLAGANSTFPGSGASEGGAAATTTPGNAHDSGSAAGRQHPGSARVRRRSRGGSGGSAGALLRSPIQLPLPPPQPSSALALSGNVYSSDFGAAFGDTMEGASAAAAAAYGCPVSHLLAGAGGANAEPPFDKPLVETLEVTASTNGLGRTGYGITASSAADSIGSSLQGGGGGGEGRQVGRTGSATSGHMAYLAGIGAIRAAPATHTTASGSGFNVASANSVESPVHSGSTPHTTGGGIRTLVASAGANNGHGGAGGAAKVLSAAAAALTSPVGSGAAGGSGSSSSGGGGGAGVFKRTPRSSLASSPSHLHSPPQSQPHAHSLLGTQLPQQQQMPLPSAPLGLTLPAPALVSAEGTESSAAQASVASSVLNIVSSSLDPHTEALAAAAASAAADAAHGKDAARAVESKTSGDTPSEGVPATAVPAVAADAASEQAAAGREQLSLAPAVAAEAQGQHEQSGTGAAGAQQPALDGEPAREGAAASGDAVPGSAQAGTEHGSAGSGNLRVVTGAKAGAAPVNISGPAVGGKHLQSGVTAPPGASGGAAAAAAIAAAGRPGRAMGVVSSDMPSNVASPGSPWVSGYSELDSTLAGAASSVYAYSAGGGAGGGGAGSRQVLRMAAATSTGSVSVPGSAPTPAAMSSTAGGGGVVLVRSRAGGRGVVRPGCSGSVEGSGASSVEENGGPLAAGPIDDLSNGGGSGSGDSGPAAVTDTPGGASGALRVPSRKQLRGGGAGGGGANGSAGSGRGEGRRLSPIRSSSNTADGGTPSLAAAAAVYGIDMPPEAAYHSSGNDDNAALAAAFGVGMPPPPPPVAPADRSRGGFHGDLAAAAAAFGVGPPPPAPLAGLGDYNLPGVRSPTPEQLAEAMKLLGESHH</sequence>
<feature type="compositionally biased region" description="Acidic residues" evidence="1">
    <location>
        <begin position="1567"/>
        <end position="1577"/>
    </location>
</feature>
<feature type="region of interest" description="Disordered" evidence="1">
    <location>
        <begin position="2013"/>
        <end position="2062"/>
    </location>
</feature>
<feature type="compositionally biased region" description="Gly residues" evidence="1">
    <location>
        <begin position="1549"/>
        <end position="1566"/>
    </location>
</feature>
<feature type="region of interest" description="Disordered" evidence="1">
    <location>
        <begin position="2141"/>
        <end position="2160"/>
    </location>
</feature>
<dbReference type="InterPro" id="IPR029787">
    <property type="entry name" value="Nucleotide_cyclase"/>
</dbReference>
<gene>
    <name evidence="3" type="ORF">CHLRE_16g677550v5</name>
</gene>
<feature type="compositionally biased region" description="Low complexity" evidence="1">
    <location>
        <begin position="2042"/>
        <end position="2062"/>
    </location>
</feature>
<dbReference type="Gramene" id="PNW72212">
    <property type="protein sequence ID" value="PNW72212"/>
    <property type="gene ID" value="CHLRE_16g677550v5"/>
</dbReference>
<organism evidence="3 4">
    <name type="scientific">Chlamydomonas reinhardtii</name>
    <name type="common">Chlamydomonas smithii</name>
    <dbReference type="NCBI Taxonomy" id="3055"/>
    <lineage>
        <taxon>Eukaryota</taxon>
        <taxon>Viridiplantae</taxon>
        <taxon>Chlorophyta</taxon>
        <taxon>core chlorophytes</taxon>
        <taxon>Chlorophyceae</taxon>
        <taxon>CS clade</taxon>
        <taxon>Chlamydomonadales</taxon>
        <taxon>Chlamydomonadaceae</taxon>
        <taxon>Chlamydomonas</taxon>
    </lineage>
</organism>
<dbReference type="PaxDb" id="3055-EDP01297"/>
<dbReference type="Gene3D" id="3.30.70.1230">
    <property type="entry name" value="Nucleotide cyclase"/>
    <property type="match status" value="2"/>
</dbReference>
<feature type="region of interest" description="Disordered" evidence="1">
    <location>
        <begin position="2366"/>
        <end position="2385"/>
    </location>
</feature>
<feature type="region of interest" description="Disordered" evidence="1">
    <location>
        <begin position="2398"/>
        <end position="2506"/>
    </location>
</feature>
<dbReference type="FunFam" id="3.30.70.1230:FF:000062">
    <property type="entry name" value="Predicted protein"/>
    <property type="match status" value="1"/>
</dbReference>
<evidence type="ECO:0000313" key="3">
    <source>
        <dbReference type="EMBL" id="PNW72212.1"/>
    </source>
</evidence>
<dbReference type="OrthoDB" id="568473at2759"/>
<reference evidence="3 4" key="1">
    <citation type="journal article" date="2007" name="Science">
        <title>The Chlamydomonas genome reveals the evolution of key animal and plant functions.</title>
        <authorList>
            <person name="Merchant S.S."/>
            <person name="Prochnik S.E."/>
            <person name="Vallon O."/>
            <person name="Harris E.H."/>
            <person name="Karpowicz S.J."/>
            <person name="Witman G.B."/>
            <person name="Terry A."/>
            <person name="Salamov A."/>
            <person name="Fritz-Laylin L.K."/>
            <person name="Marechal-Drouard L."/>
            <person name="Marshall W.F."/>
            <person name="Qu L.H."/>
            <person name="Nelson D.R."/>
            <person name="Sanderfoot A.A."/>
            <person name="Spalding M.H."/>
            <person name="Kapitonov V.V."/>
            <person name="Ren Q."/>
            <person name="Ferris P."/>
            <person name="Lindquist E."/>
            <person name="Shapiro H."/>
            <person name="Lucas S.M."/>
            <person name="Grimwood J."/>
            <person name="Schmutz J."/>
            <person name="Cardol P."/>
            <person name="Cerutti H."/>
            <person name="Chanfreau G."/>
            <person name="Chen C.L."/>
            <person name="Cognat V."/>
            <person name="Croft M.T."/>
            <person name="Dent R."/>
            <person name="Dutcher S."/>
            <person name="Fernandez E."/>
            <person name="Fukuzawa H."/>
            <person name="Gonzalez-Ballester D."/>
            <person name="Gonzalez-Halphen D."/>
            <person name="Hallmann A."/>
            <person name="Hanikenne M."/>
            <person name="Hippler M."/>
            <person name="Inwood W."/>
            <person name="Jabbari K."/>
            <person name="Kalanon M."/>
            <person name="Kuras R."/>
            <person name="Lefebvre P.A."/>
            <person name="Lemaire S.D."/>
            <person name="Lobanov A.V."/>
            <person name="Lohr M."/>
            <person name="Manuell A."/>
            <person name="Meier I."/>
            <person name="Mets L."/>
            <person name="Mittag M."/>
            <person name="Mittelmeier T."/>
            <person name="Moroney J.V."/>
            <person name="Moseley J."/>
            <person name="Napoli C."/>
            <person name="Nedelcu A.M."/>
            <person name="Niyogi K."/>
            <person name="Novoselov S.V."/>
            <person name="Paulsen I.T."/>
            <person name="Pazour G."/>
            <person name="Purton S."/>
            <person name="Ral J.P."/>
            <person name="Riano-Pachon D.M."/>
            <person name="Riekhof W."/>
            <person name="Rymarquis L."/>
            <person name="Schroda M."/>
            <person name="Stern D."/>
            <person name="Umen J."/>
            <person name="Willows R."/>
            <person name="Wilson N."/>
            <person name="Zimmer S.L."/>
            <person name="Allmer J."/>
            <person name="Balk J."/>
            <person name="Bisova K."/>
            <person name="Chen C.J."/>
            <person name="Elias M."/>
            <person name="Gendler K."/>
            <person name="Hauser C."/>
            <person name="Lamb M.R."/>
            <person name="Ledford H."/>
            <person name="Long J.C."/>
            <person name="Minagawa J."/>
            <person name="Page M.D."/>
            <person name="Pan J."/>
            <person name="Pootakham W."/>
            <person name="Roje S."/>
            <person name="Rose A."/>
            <person name="Stahlberg E."/>
            <person name="Terauchi A.M."/>
            <person name="Yang P."/>
            <person name="Ball S."/>
            <person name="Bowler C."/>
            <person name="Dieckmann C.L."/>
            <person name="Gladyshev V.N."/>
            <person name="Green P."/>
            <person name="Jorgensen R."/>
            <person name="Mayfield S."/>
            <person name="Mueller-Roeber B."/>
            <person name="Rajamani S."/>
            <person name="Sayre R.T."/>
            <person name="Brokstein P."/>
            <person name="Dubchak I."/>
            <person name="Goodstein D."/>
            <person name="Hornick L."/>
            <person name="Huang Y.W."/>
            <person name="Jhaveri J."/>
            <person name="Luo Y."/>
            <person name="Martinez D."/>
            <person name="Ngau W.C."/>
            <person name="Otillar B."/>
            <person name="Poliakov A."/>
            <person name="Porter A."/>
            <person name="Szajkowski L."/>
            <person name="Werner G."/>
            <person name="Zhou K."/>
            <person name="Grigoriev I.V."/>
            <person name="Rokhsar D.S."/>
            <person name="Grossman A.R."/>
        </authorList>
    </citation>
    <scope>NUCLEOTIDE SEQUENCE [LARGE SCALE GENOMIC DNA]</scope>
    <source>
        <strain evidence="4">CC-503</strain>
    </source>
</reference>
<feature type="region of interest" description="Disordered" evidence="1">
    <location>
        <begin position="1446"/>
        <end position="1507"/>
    </location>
</feature>
<dbReference type="Proteomes" id="UP000006906">
    <property type="component" value="Chromosome 16"/>
</dbReference>
<feature type="compositionally biased region" description="Low complexity" evidence="1">
    <location>
        <begin position="1469"/>
        <end position="1485"/>
    </location>
</feature>
<feature type="compositionally biased region" description="Basic residues" evidence="1">
    <location>
        <begin position="1222"/>
        <end position="1248"/>
    </location>
</feature>
<feature type="chain" id="PRO_5014474549" evidence="2">
    <location>
        <begin position="23"/>
        <end position="2614"/>
    </location>
</feature>
<dbReference type="GO" id="GO:0022857">
    <property type="term" value="F:transmembrane transporter activity"/>
    <property type="evidence" value="ECO:0000318"/>
    <property type="project" value="GO_Central"/>
</dbReference>
<feature type="region of interest" description="Disordered" evidence="1">
    <location>
        <begin position="2188"/>
        <end position="2246"/>
    </location>
</feature>
<feature type="compositionally biased region" description="Gly residues" evidence="1">
    <location>
        <begin position="1908"/>
        <end position="1918"/>
    </location>
</feature>
<feature type="compositionally biased region" description="Low complexity" evidence="1">
    <location>
        <begin position="392"/>
        <end position="409"/>
    </location>
</feature>
<keyword evidence="2" id="KW-0732">Signal</keyword>
<dbReference type="PANTHER" id="PTHR43081">
    <property type="entry name" value="ADENYLATE CYCLASE, TERMINAL-DIFFERENTIATION SPECIFIC-RELATED"/>
    <property type="match status" value="1"/>
</dbReference>
<protein>
    <submittedName>
        <fullName evidence="3">Uncharacterized protein</fullName>
    </submittedName>
</protein>
<evidence type="ECO:0000313" key="4">
    <source>
        <dbReference type="Proteomes" id="UP000006906"/>
    </source>
</evidence>
<feature type="compositionally biased region" description="Low complexity" evidence="1">
    <location>
        <begin position="2371"/>
        <end position="2383"/>
    </location>
</feature>
<feature type="region of interest" description="Disordered" evidence="1">
    <location>
        <begin position="1370"/>
        <end position="1399"/>
    </location>
</feature>
<feature type="region of interest" description="Disordered" evidence="1">
    <location>
        <begin position="1539"/>
        <end position="1577"/>
    </location>
</feature>
<feature type="compositionally biased region" description="Polar residues" evidence="1">
    <location>
        <begin position="1446"/>
        <end position="1457"/>
    </location>
</feature>
<feature type="region of interest" description="Disordered" evidence="1">
    <location>
        <begin position="389"/>
        <end position="419"/>
    </location>
</feature>
<feature type="compositionally biased region" description="Gly residues" evidence="1">
    <location>
        <begin position="2017"/>
        <end position="2034"/>
    </location>
</feature>
<feature type="compositionally biased region" description="Polar residues" evidence="1">
    <location>
        <begin position="410"/>
        <end position="419"/>
    </location>
</feature>
<feature type="region of interest" description="Disordered" evidence="1">
    <location>
        <begin position="1753"/>
        <end position="1818"/>
    </location>
</feature>
<keyword evidence="4" id="KW-1185">Reference proteome</keyword>
<feature type="compositionally biased region" description="Gly residues" evidence="1">
    <location>
        <begin position="2469"/>
        <end position="2486"/>
    </location>
</feature>
<name>A0A2K3CVA6_CHLRE</name>
<evidence type="ECO:0000256" key="2">
    <source>
        <dbReference type="SAM" id="SignalP"/>
    </source>
</evidence>
<dbReference type="PANTHER" id="PTHR43081:SF1">
    <property type="entry name" value="ADENYLATE CYCLASE, TERMINAL-DIFFERENTIATION SPECIFIC"/>
    <property type="match status" value="1"/>
</dbReference>
<feature type="compositionally biased region" description="Low complexity" evidence="1">
    <location>
        <begin position="2398"/>
        <end position="2423"/>
    </location>
</feature>
<dbReference type="Gene3D" id="3.40.190.10">
    <property type="entry name" value="Periplasmic binding protein-like II"/>
    <property type="match status" value="1"/>
</dbReference>
<dbReference type="SUPFAM" id="SSF55073">
    <property type="entry name" value="Nucleotide cyclase"/>
    <property type="match status" value="2"/>
</dbReference>
<accession>A0A2K3CVA6</accession>
<feature type="region of interest" description="Disordered" evidence="1">
    <location>
        <begin position="1906"/>
        <end position="1925"/>
    </location>
</feature>
<dbReference type="ExpressionAtlas" id="A0A2K3CVA6">
    <property type="expression patterns" value="baseline and differential"/>
</dbReference>
<dbReference type="KEGG" id="cre:CHLRE_16g677550v5"/>
<feature type="compositionally biased region" description="Gly residues" evidence="1">
    <location>
        <begin position="1388"/>
        <end position="1397"/>
    </location>
</feature>
<proteinExistence type="predicted"/>
<dbReference type="RefSeq" id="XP_042916068.1">
    <property type="nucleotide sequence ID" value="XM_043071333.1"/>
</dbReference>
<feature type="compositionally biased region" description="Low complexity" evidence="1">
    <location>
        <begin position="1753"/>
        <end position="1771"/>
    </location>
</feature>
<feature type="region of interest" description="Disordered" evidence="1">
    <location>
        <begin position="1214"/>
        <end position="1257"/>
    </location>
</feature>
<dbReference type="EMBL" id="CM008977">
    <property type="protein sequence ID" value="PNW72212.1"/>
    <property type="molecule type" value="Genomic_DNA"/>
</dbReference>
<dbReference type="SUPFAM" id="SSF53850">
    <property type="entry name" value="Periplasmic binding protein-like II"/>
    <property type="match status" value="1"/>
</dbReference>
<dbReference type="GeneID" id="5721504"/>
<evidence type="ECO:0000256" key="1">
    <source>
        <dbReference type="SAM" id="MobiDB-lite"/>
    </source>
</evidence>
<feature type="signal peptide" evidence="2">
    <location>
        <begin position="1"/>
        <end position="22"/>
    </location>
</feature>
<dbReference type="InParanoid" id="A0A2K3CVA6"/>
<dbReference type="GO" id="GO:0016020">
    <property type="term" value="C:membrane"/>
    <property type="evidence" value="ECO:0000318"/>
    <property type="project" value="GO_Central"/>
</dbReference>